<dbReference type="EMBL" id="DXBU01000098">
    <property type="protein sequence ID" value="HIZ22563.1"/>
    <property type="molecule type" value="Genomic_DNA"/>
</dbReference>
<dbReference type="Proteomes" id="UP000824041">
    <property type="component" value="Unassembled WGS sequence"/>
</dbReference>
<dbReference type="InterPro" id="IPR013785">
    <property type="entry name" value="Aldolase_TIM"/>
</dbReference>
<evidence type="ECO:0000313" key="4">
    <source>
        <dbReference type="EMBL" id="HIZ22563.1"/>
    </source>
</evidence>
<dbReference type="GO" id="GO:0016798">
    <property type="term" value="F:hydrolase activity, acting on glycosyl bonds"/>
    <property type="evidence" value="ECO:0007669"/>
    <property type="project" value="UniProtKB-KW"/>
</dbReference>
<name>A0A9D2DT26_9FIRM</name>
<proteinExistence type="predicted"/>
<accession>A0A9D2DT26</accession>
<keyword evidence="1" id="KW-0378">Hydrolase</keyword>
<gene>
    <name evidence="4" type="ORF">IAA21_07185</name>
</gene>
<dbReference type="SUPFAM" id="SSF51445">
    <property type="entry name" value="(Trans)glycosidases"/>
    <property type="match status" value="1"/>
</dbReference>
<sequence length="177" mass="19796">SCMGSHVSISPNHQVRRATPMKTRANVAYFGTFGYELDLNALPQEELDMVKDQVAFMKEYREVIQYGTFYRLASPFEGNIVCWMCVSEDQNVAVVGWYKILNGVNMPFSRVRLQGLDEKKSYCIDGGESYSGSELMHIGLITSDGSAGELVDGVIPSCDFDSRLYILKVDVDLPEGR</sequence>
<dbReference type="AlphaFoldDB" id="A0A9D2DT26"/>
<dbReference type="InterPro" id="IPR017853">
    <property type="entry name" value="GH"/>
</dbReference>
<dbReference type="Pfam" id="PF02065">
    <property type="entry name" value="Melibiase"/>
    <property type="match status" value="1"/>
</dbReference>
<evidence type="ECO:0000259" key="3">
    <source>
        <dbReference type="Pfam" id="PF16874"/>
    </source>
</evidence>
<evidence type="ECO:0000256" key="1">
    <source>
        <dbReference type="ARBA" id="ARBA00022801"/>
    </source>
</evidence>
<dbReference type="Pfam" id="PF16874">
    <property type="entry name" value="Glyco_hydro_36C"/>
    <property type="match status" value="1"/>
</dbReference>
<organism evidence="4 5">
    <name type="scientific">Candidatus Blautia faecigallinarum</name>
    <dbReference type="NCBI Taxonomy" id="2838488"/>
    <lineage>
        <taxon>Bacteria</taxon>
        <taxon>Bacillati</taxon>
        <taxon>Bacillota</taxon>
        <taxon>Clostridia</taxon>
        <taxon>Lachnospirales</taxon>
        <taxon>Lachnospiraceae</taxon>
        <taxon>Blautia</taxon>
    </lineage>
</organism>
<dbReference type="InterPro" id="IPR013780">
    <property type="entry name" value="Glyco_hydro_b"/>
</dbReference>
<feature type="non-terminal residue" evidence="4">
    <location>
        <position position="1"/>
    </location>
</feature>
<feature type="domain" description="Glycosyl hydrolase family 36 C-terminal" evidence="3">
    <location>
        <begin position="81"/>
        <end position="167"/>
    </location>
</feature>
<evidence type="ECO:0000313" key="5">
    <source>
        <dbReference type="Proteomes" id="UP000824041"/>
    </source>
</evidence>
<protein>
    <submittedName>
        <fullName evidence="4">GH36 C-terminal domain-containing protein</fullName>
    </submittedName>
</protein>
<keyword evidence="2" id="KW-0326">Glycosidase</keyword>
<evidence type="ECO:0000256" key="2">
    <source>
        <dbReference type="ARBA" id="ARBA00023295"/>
    </source>
</evidence>
<dbReference type="Gene3D" id="2.60.40.1180">
    <property type="entry name" value="Golgi alpha-mannosidase II"/>
    <property type="match status" value="1"/>
</dbReference>
<dbReference type="InterPro" id="IPR031705">
    <property type="entry name" value="Glyco_hydro_36_C"/>
</dbReference>
<dbReference type="Gene3D" id="3.20.20.70">
    <property type="entry name" value="Aldolase class I"/>
    <property type="match status" value="1"/>
</dbReference>
<reference evidence="4" key="2">
    <citation type="submission" date="2021-04" db="EMBL/GenBank/DDBJ databases">
        <authorList>
            <person name="Gilroy R."/>
        </authorList>
    </citation>
    <scope>NUCLEOTIDE SEQUENCE</scope>
    <source>
        <strain evidence="4">14324</strain>
    </source>
</reference>
<comment type="caution">
    <text evidence="4">The sequence shown here is derived from an EMBL/GenBank/DDBJ whole genome shotgun (WGS) entry which is preliminary data.</text>
</comment>
<reference evidence="4" key="1">
    <citation type="journal article" date="2021" name="PeerJ">
        <title>Extensive microbial diversity within the chicken gut microbiome revealed by metagenomics and culture.</title>
        <authorList>
            <person name="Gilroy R."/>
            <person name="Ravi A."/>
            <person name="Getino M."/>
            <person name="Pursley I."/>
            <person name="Horton D.L."/>
            <person name="Alikhan N.F."/>
            <person name="Baker D."/>
            <person name="Gharbi K."/>
            <person name="Hall N."/>
            <person name="Watson M."/>
            <person name="Adriaenssens E.M."/>
            <person name="Foster-Nyarko E."/>
            <person name="Jarju S."/>
            <person name="Secka A."/>
            <person name="Antonio M."/>
            <person name="Oren A."/>
            <person name="Chaudhuri R.R."/>
            <person name="La Ragione R."/>
            <person name="Hildebrand F."/>
            <person name="Pallen M.J."/>
        </authorList>
    </citation>
    <scope>NUCLEOTIDE SEQUENCE</scope>
    <source>
        <strain evidence="4">14324</strain>
    </source>
</reference>